<dbReference type="PANTHER" id="PTHR13140">
    <property type="entry name" value="MYOSIN"/>
    <property type="match status" value="1"/>
</dbReference>
<dbReference type="PRINTS" id="PR00193">
    <property type="entry name" value="MYOSINHEAVY"/>
</dbReference>
<dbReference type="PROSITE" id="PS51456">
    <property type="entry name" value="MYOSIN_MOTOR"/>
    <property type="match status" value="1"/>
</dbReference>
<keyword evidence="2 6" id="KW-0067">ATP-binding</keyword>
<feature type="coiled-coil region" evidence="7">
    <location>
        <begin position="1038"/>
        <end position="1065"/>
    </location>
</feature>
<evidence type="ECO:0000256" key="1">
    <source>
        <dbReference type="ARBA" id="ARBA00022741"/>
    </source>
</evidence>
<dbReference type="GO" id="GO:0007015">
    <property type="term" value="P:actin filament organization"/>
    <property type="evidence" value="ECO:0007669"/>
    <property type="project" value="TreeGrafter"/>
</dbReference>
<dbReference type="GO" id="GO:0005737">
    <property type="term" value="C:cytoplasm"/>
    <property type="evidence" value="ECO:0007669"/>
    <property type="project" value="TreeGrafter"/>
</dbReference>
<dbReference type="GO" id="GO:0016459">
    <property type="term" value="C:myosin complex"/>
    <property type="evidence" value="ECO:0007669"/>
    <property type="project" value="UniProtKB-KW"/>
</dbReference>
<reference evidence="10" key="1">
    <citation type="submission" date="2021-01" db="EMBL/GenBank/DDBJ databases">
        <authorList>
            <person name="Corre E."/>
            <person name="Pelletier E."/>
            <person name="Niang G."/>
            <person name="Scheremetjew M."/>
            <person name="Finn R."/>
            <person name="Kale V."/>
            <person name="Holt S."/>
            <person name="Cochrane G."/>
            <person name="Meng A."/>
            <person name="Brown T."/>
            <person name="Cohen L."/>
        </authorList>
    </citation>
    <scope>NUCLEOTIDE SEQUENCE</scope>
    <source>
        <strain evidence="10">CCMP3105</strain>
    </source>
</reference>
<dbReference type="Gene3D" id="1.20.120.720">
    <property type="entry name" value="Myosin VI head, motor domain, U50 subdomain"/>
    <property type="match status" value="1"/>
</dbReference>
<keyword evidence="7" id="KW-0175">Coiled coil</keyword>
<dbReference type="Gene3D" id="1.20.58.530">
    <property type="match status" value="1"/>
</dbReference>
<dbReference type="InterPro" id="IPR027417">
    <property type="entry name" value="P-loop_NTPase"/>
</dbReference>
<evidence type="ECO:0000256" key="8">
    <source>
        <dbReference type="SAM" id="MobiDB-lite"/>
    </source>
</evidence>
<dbReference type="Gene3D" id="3.40.850.10">
    <property type="entry name" value="Kinesin motor domain"/>
    <property type="match status" value="1"/>
</dbReference>
<dbReference type="EMBL" id="HBNR01088212">
    <property type="protein sequence ID" value="CAE4666486.1"/>
    <property type="molecule type" value="Transcribed_RNA"/>
</dbReference>
<evidence type="ECO:0000256" key="3">
    <source>
        <dbReference type="ARBA" id="ARBA00023123"/>
    </source>
</evidence>
<name>A0A7S4T5L7_9DINO</name>
<comment type="similarity">
    <text evidence="6">Belongs to the TRAFAC class myosin-kinesin ATPase superfamily. Myosin family.</text>
</comment>
<dbReference type="GO" id="GO:0005524">
    <property type="term" value="F:ATP binding"/>
    <property type="evidence" value="ECO:0007669"/>
    <property type="project" value="UniProtKB-UniRule"/>
</dbReference>
<evidence type="ECO:0000256" key="5">
    <source>
        <dbReference type="ARBA" id="ARBA00023203"/>
    </source>
</evidence>
<feature type="binding site" evidence="6">
    <location>
        <begin position="178"/>
        <end position="185"/>
    </location>
    <ligand>
        <name>ATP</name>
        <dbReference type="ChEBI" id="CHEBI:30616"/>
    </ligand>
</feature>
<evidence type="ECO:0000256" key="2">
    <source>
        <dbReference type="ARBA" id="ARBA00022840"/>
    </source>
</evidence>
<dbReference type="CDD" id="cd00124">
    <property type="entry name" value="MYSc"/>
    <property type="match status" value="1"/>
</dbReference>
<keyword evidence="5 6" id="KW-0009">Actin-binding</keyword>
<dbReference type="SUPFAM" id="SSF52540">
    <property type="entry name" value="P-loop containing nucleoside triphosphate hydrolases"/>
    <property type="match status" value="1"/>
</dbReference>
<feature type="region of interest" description="Disordered" evidence="8">
    <location>
        <begin position="993"/>
        <end position="1018"/>
    </location>
</feature>
<dbReference type="InterPro" id="IPR000048">
    <property type="entry name" value="IQ_motif_EF-hand-BS"/>
</dbReference>
<dbReference type="InterPro" id="IPR036961">
    <property type="entry name" value="Kinesin_motor_dom_sf"/>
</dbReference>
<dbReference type="SMART" id="SM00242">
    <property type="entry name" value="MYSc"/>
    <property type="match status" value="1"/>
</dbReference>
<dbReference type="GO" id="GO:0051015">
    <property type="term" value="F:actin filament binding"/>
    <property type="evidence" value="ECO:0007669"/>
    <property type="project" value="TreeGrafter"/>
</dbReference>
<protein>
    <recommendedName>
        <fullName evidence="9">Myosin motor domain-containing protein</fullName>
    </recommendedName>
</protein>
<evidence type="ECO:0000256" key="4">
    <source>
        <dbReference type="ARBA" id="ARBA00023175"/>
    </source>
</evidence>
<keyword evidence="3 6" id="KW-0518">Myosin</keyword>
<evidence type="ECO:0000256" key="7">
    <source>
        <dbReference type="SAM" id="Coils"/>
    </source>
</evidence>
<dbReference type="Gene3D" id="1.10.10.820">
    <property type="match status" value="1"/>
</dbReference>
<dbReference type="InterPro" id="IPR001609">
    <property type="entry name" value="Myosin_head_motor_dom-like"/>
</dbReference>
<dbReference type="SMART" id="SM00015">
    <property type="entry name" value="IQ"/>
    <property type="match status" value="5"/>
</dbReference>
<evidence type="ECO:0000313" key="10">
    <source>
        <dbReference type="EMBL" id="CAE4666486.1"/>
    </source>
</evidence>
<feature type="domain" description="Myosin motor" evidence="9">
    <location>
        <begin position="82"/>
        <end position="818"/>
    </location>
</feature>
<proteinExistence type="inferred from homology"/>
<dbReference type="GO" id="GO:0000146">
    <property type="term" value="F:microfilament motor activity"/>
    <property type="evidence" value="ECO:0007669"/>
    <property type="project" value="TreeGrafter"/>
</dbReference>
<feature type="region of interest" description="Actin-binding" evidence="6">
    <location>
        <begin position="686"/>
        <end position="708"/>
    </location>
</feature>
<accession>A0A7S4T5L7</accession>
<keyword evidence="1 6" id="KW-0547">Nucleotide-binding</keyword>
<gene>
    <name evidence="10" type="ORF">AMON00008_LOCUS63213</name>
</gene>
<keyword evidence="4 6" id="KW-0505">Motor protein</keyword>
<dbReference type="GO" id="GO:0016020">
    <property type="term" value="C:membrane"/>
    <property type="evidence" value="ECO:0007669"/>
    <property type="project" value="TreeGrafter"/>
</dbReference>
<evidence type="ECO:0000259" key="9">
    <source>
        <dbReference type="PROSITE" id="PS51456"/>
    </source>
</evidence>
<evidence type="ECO:0000256" key="6">
    <source>
        <dbReference type="PROSITE-ProRule" id="PRU00782"/>
    </source>
</evidence>
<dbReference type="PROSITE" id="PS50096">
    <property type="entry name" value="IQ"/>
    <property type="match status" value="3"/>
</dbReference>
<dbReference type="AlphaFoldDB" id="A0A7S4T5L7"/>
<dbReference type="Pfam" id="PF00063">
    <property type="entry name" value="Myosin_head"/>
    <property type="match status" value="1"/>
</dbReference>
<sequence length="1106" mass="120854">MPAGVEVGAKVWVPCHNEVWRPGEVVGFGEVPKGAGGGLSAVVEVQGEGDKVEKVEVALQVSKGPAKVHLRNQDLEERLIAAAFGDLNQLPLLHEPAVLHTLQVRFEERHVYTLSGPVLLAVNPFREVPGLYSHEQLAAYALAPEGEEPQTPHVFGVGCAAYQGIRTRAAHQTVLVSGESGAGKTETTKFVMRFLALAGAGGTEASMSAVERQVLGSIPVLEALGNAKTLRNDNSSRFGKYIELQFGRGPAGQPAAPRLVGARTHTYLLEKVRVTGQQQGERSFHIFYQALAAAEAGQSREDPSESGVGLGSVKGLRPADFAYLRRSAACAGGDHEDAQAFRETVAALRSFGVDGAELSGLLSAIMAVLHLGNVDFAAPKNNSEGSEPVRTGRAGSSLECACELLQVEPSALGGAWCHKTMRAPGEGVISTPLTVAKAVEGRDALARHLYGAIFTFVVERINAAVAADGAPGGARPGASGQSAPQLPFVGVLDIFGFEFFDRNSLEQLLINYTNELLQQYFNEVIFELEAELYGREGIKWNPLDFPDNRTIVELIGKVPGGVLPMLDEECMTVGGSADRWCSKLQRAHDGQKEFAAVKHRQGNFVVRHFAGPVEYTSQGFPEKNRDQLGADLVGCMKGSRSEFVCQRFLEHDRIFGTQETVNAQSGNRRMSRARVYTVSSEFRGQLQNLMERIRATEPHFVRCIKPNPQSVPGKFDRRSVVQQLQYQGVLQAIEVSRAGFPMRLSHRKGVRDFRCIAPAECRLELEAQIARGKFGVAAQVLFGALAGAFDLPGGAWAIGATLVFLKRDAIEVLSGALTSCCRSAAILLQAHWHRHVARQRFLVAIRAAVRLQAFGRGLEARRLAVVLRRARAALRLQSAERARGARRLRRRRLRAVSVLQVWLRVRKLRRRFLRLRACAARVQRWWRLTAARLRARRRRHTVVRLQCAWRGHRGRRQATECRAAAVRLSMVVRRLVRLRRERVCRQLLAPVEPPAASDGDYSWPQPERAPAEVSAAPSDGHLQQRVEAASTGDIIAAIAAVKLRLAAQQKEVAALRQKNELLQLQADELHQWTLAGMSRRLLAGVLGGPCAEGAGTMLLAGECVDD</sequence>
<dbReference type="PANTHER" id="PTHR13140:SF706">
    <property type="entry name" value="DILUTE CLASS UNCONVENTIONAL MYOSIN, ISOFORM C"/>
    <property type="match status" value="1"/>
</dbReference>
<organism evidence="10">
    <name type="scientific">Alexandrium monilatum</name>
    <dbReference type="NCBI Taxonomy" id="311494"/>
    <lineage>
        <taxon>Eukaryota</taxon>
        <taxon>Sar</taxon>
        <taxon>Alveolata</taxon>
        <taxon>Dinophyceae</taxon>
        <taxon>Gonyaulacales</taxon>
        <taxon>Pyrocystaceae</taxon>
        <taxon>Alexandrium</taxon>
    </lineage>
</organism>
<dbReference type="Gene3D" id="1.20.5.4820">
    <property type="match status" value="1"/>
</dbReference>